<evidence type="ECO:0000256" key="2">
    <source>
        <dbReference type="ARBA" id="ARBA00022771"/>
    </source>
</evidence>
<feature type="compositionally biased region" description="Acidic residues" evidence="5">
    <location>
        <begin position="390"/>
        <end position="418"/>
    </location>
</feature>
<evidence type="ECO:0000313" key="7">
    <source>
        <dbReference type="EMBL" id="ETN39121.1"/>
    </source>
</evidence>
<keyword evidence="2 4" id="KW-0863">Zinc-finger</keyword>
<dbReference type="Pfam" id="PF05495">
    <property type="entry name" value="zf-CHY"/>
    <property type="match status" value="1"/>
</dbReference>
<feature type="compositionally biased region" description="Basic and acidic residues" evidence="5">
    <location>
        <begin position="689"/>
        <end position="700"/>
    </location>
</feature>
<feature type="region of interest" description="Disordered" evidence="5">
    <location>
        <begin position="1"/>
        <end position="60"/>
    </location>
</feature>
<dbReference type="AlphaFoldDB" id="W2RRH0"/>
<keyword evidence="1" id="KW-0479">Metal-binding</keyword>
<evidence type="ECO:0000256" key="3">
    <source>
        <dbReference type="ARBA" id="ARBA00022833"/>
    </source>
</evidence>
<accession>W2RRH0</accession>
<feature type="compositionally biased region" description="Basic and acidic residues" evidence="5">
    <location>
        <begin position="1"/>
        <end position="12"/>
    </location>
</feature>
<reference evidence="7 8" key="1">
    <citation type="submission" date="2013-03" db="EMBL/GenBank/DDBJ databases">
        <title>The Genome Sequence of Phialophora europaea CBS 101466.</title>
        <authorList>
            <consortium name="The Broad Institute Genomics Platform"/>
            <person name="Cuomo C."/>
            <person name="de Hoog S."/>
            <person name="Gorbushina A."/>
            <person name="Walker B."/>
            <person name="Young S.K."/>
            <person name="Zeng Q."/>
            <person name="Gargeya S."/>
            <person name="Fitzgerald M."/>
            <person name="Haas B."/>
            <person name="Abouelleil A."/>
            <person name="Allen A.W."/>
            <person name="Alvarado L."/>
            <person name="Arachchi H.M."/>
            <person name="Berlin A.M."/>
            <person name="Chapman S.B."/>
            <person name="Gainer-Dewar J."/>
            <person name="Goldberg J."/>
            <person name="Griggs A."/>
            <person name="Gujja S."/>
            <person name="Hansen M."/>
            <person name="Howarth C."/>
            <person name="Imamovic A."/>
            <person name="Ireland A."/>
            <person name="Larimer J."/>
            <person name="McCowan C."/>
            <person name="Murphy C."/>
            <person name="Pearson M."/>
            <person name="Poon T.W."/>
            <person name="Priest M."/>
            <person name="Roberts A."/>
            <person name="Saif S."/>
            <person name="Shea T."/>
            <person name="Sisk P."/>
            <person name="Sykes S."/>
            <person name="Wortman J."/>
            <person name="Nusbaum C."/>
            <person name="Birren B."/>
        </authorList>
    </citation>
    <scope>NUCLEOTIDE SEQUENCE [LARGE SCALE GENOMIC DNA]</scope>
    <source>
        <strain evidence="7 8">CBS 101466</strain>
    </source>
</reference>
<name>W2RRH0_CYPE1</name>
<dbReference type="InterPro" id="IPR037274">
    <property type="entry name" value="Znf_CHY_sf"/>
</dbReference>
<feature type="compositionally biased region" description="Basic and acidic residues" evidence="5">
    <location>
        <begin position="363"/>
        <end position="379"/>
    </location>
</feature>
<feature type="compositionally biased region" description="Pro residues" evidence="5">
    <location>
        <begin position="203"/>
        <end position="212"/>
    </location>
</feature>
<evidence type="ECO:0000256" key="1">
    <source>
        <dbReference type="ARBA" id="ARBA00022723"/>
    </source>
</evidence>
<dbReference type="InterPro" id="IPR008913">
    <property type="entry name" value="Znf_CHY"/>
</dbReference>
<gene>
    <name evidence="7" type="ORF">HMPREF1541_05344</name>
</gene>
<sequence length="720" mass="79655">MIAPYRHVDRPPAEVNPEPQSQSPDTNANASEPSIPHRPRPARPRQVVQKPVPALQQTNPREFQLGQVLKRFSPRREDTENGTILTFKLEPSDPDFPFELKGGLQCTLTVPGEYPRSGVGLVLRIGNREMPRGYQINVEQGFASLVQRSPKKTLLALLNDLDRNLEQFLTTEKAQTLKISANAPARPTAVEAEAAQGHREPADPPPSRPAPLPLPLPVYTVQQKTAARSKREADVRQLEARMSRLPLYSKSQDGTIYTIPIQVPKASRLPVSLQAVKEAVLFVPPLYNLEPCTVHIKGVESQESQNVEIAFEKHARAQSGMTLMAHVNYLAVNMHTMATEAVVVPDTKPVEKPTPAPAPTTIESREHETEQLLDSERPHLKVIPRPPEWDQPDGESDESSSEEYTDSEDYSESEEGETEGGATLPATNTTSTSDKGIAISFPDIELYGIELFEITSLALTLKCDRCKTNIDMANLKPSSNTTLTVTQVCPKCAYEVAASFHPMPVHAHNVRAGHLDLTACTVVDMLPSIFAPTCSDCSTPFPAPGVTSVRGETTLVICRTCHHKMTFKLPSVKFLRVSTAANASHPLLPRRKPPREKLGITTGTPLPDTGRCTHYRKSLRWFRFSCCGKVYPCDRCHDEQSSPKHANEHANRMICGYCSREQNYRPEDCGTCGRGLVGKKGGGFWEGGKGTRDRMKMSRKEPRKFKRLGGGAKNKAKENR</sequence>
<organism evidence="7 8">
    <name type="scientific">Cyphellophora europaea (strain CBS 101466)</name>
    <name type="common">Phialophora europaea</name>
    <dbReference type="NCBI Taxonomy" id="1220924"/>
    <lineage>
        <taxon>Eukaryota</taxon>
        <taxon>Fungi</taxon>
        <taxon>Dikarya</taxon>
        <taxon>Ascomycota</taxon>
        <taxon>Pezizomycotina</taxon>
        <taxon>Eurotiomycetes</taxon>
        <taxon>Chaetothyriomycetidae</taxon>
        <taxon>Chaetothyriales</taxon>
        <taxon>Cyphellophoraceae</taxon>
        <taxon>Cyphellophora</taxon>
    </lineage>
</organism>
<dbReference type="Proteomes" id="UP000030752">
    <property type="component" value="Unassembled WGS sequence"/>
</dbReference>
<feature type="compositionally biased region" description="Polar residues" evidence="5">
    <location>
        <begin position="425"/>
        <end position="434"/>
    </location>
</feature>
<dbReference type="VEuPathDB" id="FungiDB:HMPREF1541_05344"/>
<dbReference type="GO" id="GO:0008270">
    <property type="term" value="F:zinc ion binding"/>
    <property type="evidence" value="ECO:0007669"/>
    <property type="project" value="UniProtKB-KW"/>
</dbReference>
<feature type="region of interest" description="Disordered" evidence="5">
    <location>
        <begin position="344"/>
        <end position="435"/>
    </location>
</feature>
<proteinExistence type="predicted"/>
<feature type="compositionally biased region" description="Low complexity" evidence="5">
    <location>
        <begin position="44"/>
        <end position="54"/>
    </location>
</feature>
<dbReference type="HOGENOM" id="CLU_012592_0_0_1"/>
<dbReference type="OrthoDB" id="10253329at2759"/>
<feature type="region of interest" description="Disordered" evidence="5">
    <location>
        <begin position="687"/>
        <end position="720"/>
    </location>
</feature>
<feature type="compositionally biased region" description="Polar residues" evidence="5">
    <location>
        <begin position="18"/>
        <end position="32"/>
    </location>
</feature>
<dbReference type="SUPFAM" id="SSF161219">
    <property type="entry name" value="CHY zinc finger-like"/>
    <property type="match status" value="1"/>
</dbReference>
<dbReference type="GeneID" id="19972683"/>
<feature type="region of interest" description="Disordered" evidence="5">
    <location>
        <begin position="183"/>
        <end position="212"/>
    </location>
</feature>
<evidence type="ECO:0000256" key="4">
    <source>
        <dbReference type="PROSITE-ProRule" id="PRU00601"/>
    </source>
</evidence>
<feature type="domain" description="CHY-type" evidence="6">
    <location>
        <begin position="605"/>
        <end position="674"/>
    </location>
</feature>
<keyword evidence="8" id="KW-1185">Reference proteome</keyword>
<dbReference type="PROSITE" id="PS51266">
    <property type="entry name" value="ZF_CHY"/>
    <property type="match status" value="1"/>
</dbReference>
<dbReference type="EMBL" id="KB822721">
    <property type="protein sequence ID" value="ETN39121.1"/>
    <property type="molecule type" value="Genomic_DNA"/>
</dbReference>
<evidence type="ECO:0000256" key="5">
    <source>
        <dbReference type="SAM" id="MobiDB-lite"/>
    </source>
</evidence>
<dbReference type="RefSeq" id="XP_008717906.1">
    <property type="nucleotide sequence ID" value="XM_008719684.1"/>
</dbReference>
<evidence type="ECO:0000259" key="6">
    <source>
        <dbReference type="PROSITE" id="PS51266"/>
    </source>
</evidence>
<evidence type="ECO:0000313" key="8">
    <source>
        <dbReference type="Proteomes" id="UP000030752"/>
    </source>
</evidence>
<dbReference type="InParanoid" id="W2RRH0"/>
<keyword evidence="3" id="KW-0862">Zinc</keyword>
<protein>
    <recommendedName>
        <fullName evidence="6">CHY-type domain-containing protein</fullName>
    </recommendedName>
</protein>
<dbReference type="STRING" id="1220924.W2RRH0"/>
<dbReference type="eggNOG" id="KOG1940">
    <property type="taxonomic scope" value="Eukaryota"/>
</dbReference>